<feature type="region of interest" description="Disordered" evidence="1">
    <location>
        <begin position="120"/>
        <end position="141"/>
    </location>
</feature>
<feature type="compositionally biased region" description="Basic and acidic residues" evidence="1">
    <location>
        <begin position="126"/>
        <end position="139"/>
    </location>
</feature>
<organism evidence="2 3">
    <name type="scientific">Triangularia verruculosa</name>
    <dbReference type="NCBI Taxonomy" id="2587418"/>
    <lineage>
        <taxon>Eukaryota</taxon>
        <taxon>Fungi</taxon>
        <taxon>Dikarya</taxon>
        <taxon>Ascomycota</taxon>
        <taxon>Pezizomycotina</taxon>
        <taxon>Sordariomycetes</taxon>
        <taxon>Sordariomycetidae</taxon>
        <taxon>Sordariales</taxon>
        <taxon>Podosporaceae</taxon>
        <taxon>Triangularia</taxon>
    </lineage>
</organism>
<reference evidence="2" key="2">
    <citation type="submission" date="2023-05" db="EMBL/GenBank/DDBJ databases">
        <authorList>
            <consortium name="Lawrence Berkeley National Laboratory"/>
            <person name="Steindorff A."/>
            <person name="Hensen N."/>
            <person name="Bonometti L."/>
            <person name="Westerberg I."/>
            <person name="Brannstrom I.O."/>
            <person name="Guillou S."/>
            <person name="Cros-Aarteil S."/>
            <person name="Calhoun S."/>
            <person name="Haridas S."/>
            <person name="Kuo A."/>
            <person name="Mondo S."/>
            <person name="Pangilinan J."/>
            <person name="Riley R."/>
            <person name="Labutti K."/>
            <person name="Andreopoulos B."/>
            <person name="Lipzen A."/>
            <person name="Chen C."/>
            <person name="Yanf M."/>
            <person name="Daum C."/>
            <person name="Ng V."/>
            <person name="Clum A."/>
            <person name="Ohm R."/>
            <person name="Martin F."/>
            <person name="Silar P."/>
            <person name="Natvig D."/>
            <person name="Lalanne C."/>
            <person name="Gautier V."/>
            <person name="Ament-Velasquez S.L."/>
            <person name="Kruys A."/>
            <person name="Hutchinson M.I."/>
            <person name="Powell A.J."/>
            <person name="Barry K."/>
            <person name="Miller A.N."/>
            <person name="Grigoriev I.V."/>
            <person name="Debuchy R."/>
            <person name="Gladieux P."/>
            <person name="Thoren M.H."/>
            <person name="Johannesson H."/>
        </authorList>
    </citation>
    <scope>NUCLEOTIDE SEQUENCE</scope>
    <source>
        <strain evidence="2">CBS 315.58</strain>
    </source>
</reference>
<reference evidence="2" key="1">
    <citation type="journal article" date="2023" name="Mol. Phylogenet. Evol.">
        <title>Genome-scale phylogeny and comparative genomics of the fungal order Sordariales.</title>
        <authorList>
            <person name="Hensen N."/>
            <person name="Bonometti L."/>
            <person name="Westerberg I."/>
            <person name="Brannstrom I.O."/>
            <person name="Guillou S."/>
            <person name="Cros-Aarteil S."/>
            <person name="Calhoun S."/>
            <person name="Haridas S."/>
            <person name="Kuo A."/>
            <person name="Mondo S."/>
            <person name="Pangilinan J."/>
            <person name="Riley R."/>
            <person name="LaButti K."/>
            <person name="Andreopoulos B."/>
            <person name="Lipzen A."/>
            <person name="Chen C."/>
            <person name="Yan M."/>
            <person name="Daum C."/>
            <person name="Ng V."/>
            <person name="Clum A."/>
            <person name="Steindorff A."/>
            <person name="Ohm R.A."/>
            <person name="Martin F."/>
            <person name="Silar P."/>
            <person name="Natvig D.O."/>
            <person name="Lalanne C."/>
            <person name="Gautier V."/>
            <person name="Ament-Velasquez S.L."/>
            <person name="Kruys A."/>
            <person name="Hutchinson M.I."/>
            <person name="Powell A.J."/>
            <person name="Barry K."/>
            <person name="Miller A.N."/>
            <person name="Grigoriev I.V."/>
            <person name="Debuchy R."/>
            <person name="Gladieux P."/>
            <person name="Hiltunen Thoren M."/>
            <person name="Johannesson H."/>
        </authorList>
    </citation>
    <scope>NUCLEOTIDE SEQUENCE</scope>
    <source>
        <strain evidence="2">CBS 315.58</strain>
    </source>
</reference>
<dbReference type="EMBL" id="MU863896">
    <property type="protein sequence ID" value="KAK4202610.1"/>
    <property type="molecule type" value="Genomic_DNA"/>
</dbReference>
<name>A0AAN6XNT8_9PEZI</name>
<evidence type="ECO:0000256" key="1">
    <source>
        <dbReference type="SAM" id="MobiDB-lite"/>
    </source>
</evidence>
<dbReference type="AlphaFoldDB" id="A0AAN6XNT8"/>
<comment type="caution">
    <text evidence="2">The sequence shown here is derived from an EMBL/GenBank/DDBJ whole genome shotgun (WGS) entry which is preliminary data.</text>
</comment>
<protein>
    <submittedName>
        <fullName evidence="2">Uncharacterized protein</fullName>
    </submittedName>
</protein>
<evidence type="ECO:0000313" key="3">
    <source>
        <dbReference type="Proteomes" id="UP001303160"/>
    </source>
</evidence>
<dbReference type="Proteomes" id="UP001303160">
    <property type="component" value="Unassembled WGS sequence"/>
</dbReference>
<evidence type="ECO:0000313" key="2">
    <source>
        <dbReference type="EMBL" id="KAK4202610.1"/>
    </source>
</evidence>
<accession>A0AAN6XNT8</accession>
<proteinExistence type="predicted"/>
<gene>
    <name evidence="2" type="ORF">QBC40DRAFT_168889</name>
</gene>
<keyword evidence="3" id="KW-1185">Reference proteome</keyword>
<sequence length="264" mass="29234">MKNLEKHLLMGGLTIAHELVHFFAGRIIGVPETDTPDKINAPPGLMRAKGESGRFWEDKFVGCNIEAFYDPADPLKDKQAGILWADKKTTPVAPADQKLVDHAWVKKMLTGTFTPATLAAPKAKRKQSDREMRETRRPADGNYIDGNKEFATYYDKIKSKPTLTLSGAELARVKGIASEACQYQGGVIHRGSVLYQSPTTGWKVGIVIVLIYRYRGVFGYQSSIRLKDRFALTCTATLPKPIRGAYILSMGERCARLSSITLAL</sequence>